<organism evidence="1 2">
    <name type="scientific">Flavobacterium columnare</name>
    <dbReference type="NCBI Taxonomy" id="996"/>
    <lineage>
        <taxon>Bacteria</taxon>
        <taxon>Pseudomonadati</taxon>
        <taxon>Bacteroidota</taxon>
        <taxon>Flavobacteriia</taxon>
        <taxon>Flavobacteriales</taxon>
        <taxon>Flavobacteriaceae</taxon>
        <taxon>Flavobacterium</taxon>
    </lineage>
</organism>
<dbReference type="AlphaFoldDB" id="A0AAJ3ZJY5"/>
<dbReference type="RefSeq" id="WP_138424750.1">
    <property type="nucleotide sequence ID" value="NZ_CP010992.1"/>
</dbReference>
<protein>
    <submittedName>
        <fullName evidence="1">Uncharacterized protein</fullName>
    </submittedName>
</protein>
<reference evidence="1 2" key="2">
    <citation type="submission" date="2019-05" db="EMBL/GenBank/DDBJ databases">
        <authorList>
            <person name="Ravantti J.J."/>
        </authorList>
    </citation>
    <scope>NUCLEOTIDE SEQUENCE [LARGE SCALE GENOMIC DNA]</scope>
    <source>
        <strain evidence="1 2">B185</strain>
    </source>
</reference>
<sequence length="87" mass="10237">MTNQKISDFFYSWIFDNFKFDNFTLDINSSVVTRYDTQEGAKKEYSPSKKGKLSHHTLITFTNDMKLVPDMWLRSGDSTSTNIFFLF</sequence>
<evidence type="ECO:0000313" key="1">
    <source>
        <dbReference type="EMBL" id="QCV57079.1"/>
    </source>
</evidence>
<name>A0AAJ3ZJY5_9FLAO</name>
<proteinExistence type="predicted"/>
<gene>
    <name evidence="1" type="ORF">UN65_14595</name>
</gene>
<evidence type="ECO:0000313" key="2">
    <source>
        <dbReference type="Proteomes" id="UP000304840"/>
    </source>
</evidence>
<dbReference type="Proteomes" id="UP000304840">
    <property type="component" value="Chromosome"/>
</dbReference>
<reference evidence="2" key="1">
    <citation type="submission" date="2016-03" db="EMBL/GenBank/DDBJ databases">
        <title>Flavobacterium columnare strain B185, complete genome.</title>
        <authorList>
            <person name="Sundberg L.-R."/>
            <person name="Papponen P."/>
            <person name="Laanto E."/>
        </authorList>
    </citation>
    <scope>NUCLEOTIDE SEQUENCE [LARGE SCALE GENOMIC DNA]</scope>
    <source>
        <strain evidence="2">B185</strain>
    </source>
</reference>
<dbReference type="EMBL" id="CP010992">
    <property type="protein sequence ID" value="QCV57079.1"/>
    <property type="molecule type" value="Genomic_DNA"/>
</dbReference>
<accession>A0AAJ3ZJY5</accession>